<dbReference type="EMBL" id="LFWA01000014">
    <property type="protein sequence ID" value="KTW27537.1"/>
    <property type="molecule type" value="Genomic_DNA"/>
</dbReference>
<evidence type="ECO:0000256" key="2">
    <source>
        <dbReference type="ARBA" id="ARBA00023163"/>
    </source>
</evidence>
<dbReference type="SMART" id="SM00320">
    <property type="entry name" value="WD40"/>
    <property type="match status" value="5"/>
</dbReference>
<keyword evidence="2" id="KW-0804">Transcription</keyword>
<feature type="compositionally biased region" description="Polar residues" evidence="4">
    <location>
        <begin position="36"/>
        <end position="48"/>
    </location>
</feature>
<dbReference type="eggNOG" id="ENOG502S1WJ">
    <property type="taxonomic scope" value="Eukaryota"/>
</dbReference>
<proteinExistence type="predicted"/>
<dbReference type="GO" id="GO:0000127">
    <property type="term" value="C:transcription factor TFIIIC complex"/>
    <property type="evidence" value="ECO:0007669"/>
    <property type="project" value="TreeGrafter"/>
</dbReference>
<evidence type="ECO:0000256" key="4">
    <source>
        <dbReference type="SAM" id="MobiDB-lite"/>
    </source>
</evidence>
<sequence length="563" mass="64155">MNKSQKSSDISSDFDEHNVFSDEEYEISPQKKRSVRSATKQNKNNSTRITRHSSQNKEKNDEKHESEAQDKEETKKTSTRYSRHESMQNSLFIEKWADINGVNKALFETIDEVNEKSEWPLSYLEEEVYDVDLSELDIFLKAIPSLKVYIGAHEPSKLHNFEPFSFYSLSKTYPLKTGYIIHTGFPIWGLDWCPGCLKGKQYLAISGHPDYETHSILLSTSKPKNSVIQIWSFIPGPNDKLTNQPLLEIFIFHFFGSVWDLKWCPLISKIDGKLGFLASIFSDGCARIFSIPLPNKIDKTLYMKLEKVKLSLKIYNTKCTCLCWISPNRIAVGASNGQICIFDLEKKNPNIPITSFFCHSAYIRNIISCSPSYPDLLISSAYDCTVKITDIRDPLGDMAFIQRQRAMNFIVQWWDKLSCIILSDNICGLRFTFFDTLQSSNHIISLDGTVWAAAISPVHPFIAVVGADGTTTIVNFIKKTFSKLRQPLSIRKIYQLSINYEDMSYLLVENFKPEKYQKVKSSPVIFPPEIGITVVSWNPTEKYGGWLASGSASGILRVEDLSF</sequence>
<comment type="caution">
    <text evidence="5">The sequence shown here is derived from an EMBL/GenBank/DDBJ whole genome shotgun (WGS) entry which is preliminary data.</text>
</comment>
<comment type="subcellular location">
    <subcellularLocation>
        <location evidence="1">Nucleus</location>
    </subcellularLocation>
</comment>
<dbReference type="InterPro" id="IPR015943">
    <property type="entry name" value="WD40/YVTN_repeat-like_dom_sf"/>
</dbReference>
<keyword evidence="3" id="KW-0539">Nucleus</keyword>
<dbReference type="PANTHER" id="PTHR15052:SF2">
    <property type="entry name" value="GENERAL TRANSCRIPTION FACTOR 3C POLYPEPTIDE 2"/>
    <property type="match status" value="1"/>
</dbReference>
<feature type="compositionally biased region" description="Polar residues" evidence="4">
    <location>
        <begin position="1"/>
        <end position="11"/>
    </location>
</feature>
<feature type="compositionally biased region" description="Basic and acidic residues" evidence="4">
    <location>
        <begin position="55"/>
        <end position="83"/>
    </location>
</feature>
<dbReference type="InterPro" id="IPR052416">
    <property type="entry name" value="GTF3C_component"/>
</dbReference>
<evidence type="ECO:0000313" key="6">
    <source>
        <dbReference type="Proteomes" id="UP000053447"/>
    </source>
</evidence>
<dbReference type="VEuPathDB" id="FungiDB:T551_03036"/>
<name>A0A0W4ZGN8_PNEJ7</name>
<dbReference type="Gene3D" id="2.130.10.10">
    <property type="entry name" value="YVTN repeat-like/Quinoprotein amine dehydrogenase"/>
    <property type="match status" value="1"/>
</dbReference>
<evidence type="ECO:0000256" key="1">
    <source>
        <dbReference type="ARBA" id="ARBA00004123"/>
    </source>
</evidence>
<dbReference type="GO" id="GO:0006383">
    <property type="term" value="P:transcription by RNA polymerase III"/>
    <property type="evidence" value="ECO:0007669"/>
    <property type="project" value="TreeGrafter"/>
</dbReference>
<dbReference type="InterPro" id="IPR001680">
    <property type="entry name" value="WD40_rpt"/>
</dbReference>
<dbReference type="GO" id="GO:0005634">
    <property type="term" value="C:nucleus"/>
    <property type="evidence" value="ECO:0007669"/>
    <property type="project" value="UniProtKB-SubCell"/>
</dbReference>
<feature type="region of interest" description="Disordered" evidence="4">
    <location>
        <begin position="1"/>
        <end position="83"/>
    </location>
</feature>
<dbReference type="GeneID" id="28941554"/>
<dbReference type="RefSeq" id="XP_018228507.1">
    <property type="nucleotide sequence ID" value="XM_018375299.1"/>
</dbReference>
<dbReference type="OrthoDB" id="4703at2759"/>
<accession>A0A0W4ZGN8</accession>
<evidence type="ECO:0000313" key="5">
    <source>
        <dbReference type="EMBL" id="KTW27537.1"/>
    </source>
</evidence>
<evidence type="ECO:0000256" key="3">
    <source>
        <dbReference type="ARBA" id="ARBA00023242"/>
    </source>
</evidence>
<dbReference type="InterPro" id="IPR036322">
    <property type="entry name" value="WD40_repeat_dom_sf"/>
</dbReference>
<keyword evidence="6" id="KW-1185">Reference proteome</keyword>
<dbReference type="AlphaFoldDB" id="A0A0W4ZGN8"/>
<protein>
    <submittedName>
        <fullName evidence="5">Uncharacterized protein</fullName>
    </submittedName>
</protein>
<dbReference type="Proteomes" id="UP000053447">
    <property type="component" value="Unassembled WGS sequence"/>
</dbReference>
<dbReference type="STRING" id="1408657.A0A0W4ZGN8"/>
<organism evidence="5 6">
    <name type="scientific">Pneumocystis jirovecii (strain RU7)</name>
    <name type="common">Human pneumocystis pneumonia agent</name>
    <dbReference type="NCBI Taxonomy" id="1408657"/>
    <lineage>
        <taxon>Eukaryota</taxon>
        <taxon>Fungi</taxon>
        <taxon>Dikarya</taxon>
        <taxon>Ascomycota</taxon>
        <taxon>Taphrinomycotina</taxon>
        <taxon>Pneumocystomycetes</taxon>
        <taxon>Pneumocystaceae</taxon>
        <taxon>Pneumocystis</taxon>
    </lineage>
</organism>
<dbReference type="PANTHER" id="PTHR15052">
    <property type="entry name" value="RNA POLYMERASE III TRANSCRIPTION INITIATION FACTOR COMPLEX SUBUNIT"/>
    <property type="match status" value="1"/>
</dbReference>
<gene>
    <name evidence="5" type="ORF">T551_03036</name>
</gene>
<dbReference type="SUPFAM" id="SSF50978">
    <property type="entry name" value="WD40 repeat-like"/>
    <property type="match status" value="1"/>
</dbReference>
<reference evidence="6" key="1">
    <citation type="journal article" date="2016" name="Nat. Commun.">
        <title>Genome analysis of three Pneumocystis species reveals adaptation mechanisms to life exclusively in mammalian hosts.</title>
        <authorList>
            <person name="Ma L."/>
            <person name="Chen Z."/>
            <person name="Huang D.W."/>
            <person name="Kutty G."/>
            <person name="Ishihara M."/>
            <person name="Wang H."/>
            <person name="Abouelleil A."/>
            <person name="Bishop L."/>
            <person name="Davey E."/>
            <person name="Deng R."/>
            <person name="Deng X."/>
            <person name="Fan L."/>
            <person name="Fantoni G."/>
            <person name="Fitzgerald M."/>
            <person name="Gogineni E."/>
            <person name="Goldberg J.M."/>
            <person name="Handley G."/>
            <person name="Hu X."/>
            <person name="Huber C."/>
            <person name="Jiao X."/>
            <person name="Jones K."/>
            <person name="Levin J.Z."/>
            <person name="Liu Y."/>
            <person name="Macdonald P."/>
            <person name="Melnikov A."/>
            <person name="Raley C."/>
            <person name="Sassi M."/>
            <person name="Sherman B.T."/>
            <person name="Song X."/>
            <person name="Sykes S."/>
            <person name="Tran B."/>
            <person name="Walsh L."/>
            <person name="Xia Y."/>
            <person name="Yang J."/>
            <person name="Young S."/>
            <person name="Zeng Q."/>
            <person name="Zheng X."/>
            <person name="Stephens R."/>
            <person name="Nusbaum C."/>
            <person name="Birren B.W."/>
            <person name="Azadi P."/>
            <person name="Lempicki R.A."/>
            <person name="Cuomo C.A."/>
            <person name="Kovacs J.A."/>
        </authorList>
    </citation>
    <scope>NUCLEOTIDE SEQUENCE [LARGE SCALE GENOMIC DNA]</scope>
    <source>
        <strain evidence="6">RU7</strain>
    </source>
</reference>